<dbReference type="Pfam" id="PF00011">
    <property type="entry name" value="HSP20"/>
    <property type="match status" value="1"/>
</dbReference>
<protein>
    <submittedName>
        <fullName evidence="4">Hsp20/alpha crystallin family protein</fullName>
    </submittedName>
</protein>
<keyword evidence="5" id="KW-1185">Reference proteome</keyword>
<feature type="domain" description="SHSP" evidence="3">
    <location>
        <begin position="25"/>
        <end position="140"/>
    </location>
</feature>
<sequence length="140" mass="15949">MTRDLGALWPARWDWPFGEGTSPRDTSPVSGFPLRVEEFREDGDLVVRAEIPGIDPDEDVEVTVDNGVLRISAHREERTRQEGDEFRSEFRYGSFERRIRLPQGADVADVAATYRDGVLEVRLPLPAERPETRSVPVQRT</sequence>
<proteinExistence type="inferred from homology"/>
<dbReference type="PANTHER" id="PTHR11527">
    <property type="entry name" value="HEAT-SHOCK PROTEIN 20 FAMILY MEMBER"/>
    <property type="match status" value="1"/>
</dbReference>
<dbReference type="Gene3D" id="2.60.40.790">
    <property type="match status" value="1"/>
</dbReference>
<evidence type="ECO:0000256" key="1">
    <source>
        <dbReference type="PROSITE-ProRule" id="PRU00285"/>
    </source>
</evidence>
<comment type="caution">
    <text evidence="4">The sequence shown here is derived from an EMBL/GenBank/DDBJ whole genome shotgun (WGS) entry which is preliminary data.</text>
</comment>
<dbReference type="PROSITE" id="PS01031">
    <property type="entry name" value="SHSP"/>
    <property type="match status" value="1"/>
</dbReference>
<dbReference type="SUPFAM" id="SSF49764">
    <property type="entry name" value="HSP20-like chaperones"/>
    <property type="match status" value="1"/>
</dbReference>
<dbReference type="InterPro" id="IPR002068">
    <property type="entry name" value="A-crystallin/Hsp20_dom"/>
</dbReference>
<dbReference type="EMBL" id="JABFAJ010000003">
    <property type="protein sequence ID" value="NNU26310.1"/>
    <property type="molecule type" value="Genomic_DNA"/>
</dbReference>
<evidence type="ECO:0000256" key="2">
    <source>
        <dbReference type="RuleBase" id="RU003616"/>
    </source>
</evidence>
<accession>A0A849K213</accession>
<dbReference type="CDD" id="cd06464">
    <property type="entry name" value="ACD_sHsps-like"/>
    <property type="match status" value="1"/>
</dbReference>
<evidence type="ECO:0000313" key="4">
    <source>
        <dbReference type="EMBL" id="NNU26310.1"/>
    </source>
</evidence>
<dbReference type="InterPro" id="IPR031107">
    <property type="entry name" value="Small_HSP"/>
</dbReference>
<dbReference type="Proteomes" id="UP000557204">
    <property type="component" value="Unassembled WGS sequence"/>
</dbReference>
<comment type="similarity">
    <text evidence="1 2">Belongs to the small heat shock protein (HSP20) family.</text>
</comment>
<name>A0A849K213_9MICO</name>
<organism evidence="4 5">
    <name type="scientific">Isoptericola sediminis</name>
    <dbReference type="NCBI Taxonomy" id="2733572"/>
    <lineage>
        <taxon>Bacteria</taxon>
        <taxon>Bacillati</taxon>
        <taxon>Actinomycetota</taxon>
        <taxon>Actinomycetes</taxon>
        <taxon>Micrococcales</taxon>
        <taxon>Promicromonosporaceae</taxon>
        <taxon>Isoptericola</taxon>
    </lineage>
</organism>
<dbReference type="InterPro" id="IPR008978">
    <property type="entry name" value="HSP20-like_chaperone"/>
</dbReference>
<evidence type="ECO:0000313" key="5">
    <source>
        <dbReference type="Proteomes" id="UP000557204"/>
    </source>
</evidence>
<gene>
    <name evidence="4" type="ORF">HLI28_01960</name>
</gene>
<reference evidence="4 5" key="1">
    <citation type="submission" date="2020-05" db="EMBL/GenBank/DDBJ databases">
        <title>Genome sequence of Isoptericola sp. JC619 isolated from Chilika lagoon, India.</title>
        <authorList>
            <person name="Kumar D."/>
            <person name="Appam K."/>
            <person name="Gandham S."/>
            <person name="Uppada J."/>
            <person name="Sasikala C."/>
            <person name="Venkata Ramana C."/>
        </authorList>
    </citation>
    <scope>NUCLEOTIDE SEQUENCE [LARGE SCALE GENOMIC DNA]</scope>
    <source>
        <strain evidence="4 5">JC619</strain>
    </source>
</reference>
<dbReference type="AlphaFoldDB" id="A0A849K213"/>
<evidence type="ECO:0000259" key="3">
    <source>
        <dbReference type="PROSITE" id="PS01031"/>
    </source>
</evidence>